<organism evidence="1 2">
    <name type="scientific">Phycomyces blakesleeanus (strain ATCC 8743b / DSM 1359 / FGSC 10004 / NBRC 33097 / NRRL 1555)</name>
    <dbReference type="NCBI Taxonomy" id="763407"/>
    <lineage>
        <taxon>Eukaryota</taxon>
        <taxon>Fungi</taxon>
        <taxon>Fungi incertae sedis</taxon>
        <taxon>Mucoromycota</taxon>
        <taxon>Mucoromycotina</taxon>
        <taxon>Mucoromycetes</taxon>
        <taxon>Mucorales</taxon>
        <taxon>Phycomycetaceae</taxon>
        <taxon>Phycomyces</taxon>
    </lineage>
</organism>
<evidence type="ECO:0000313" key="2">
    <source>
        <dbReference type="Proteomes" id="UP000077315"/>
    </source>
</evidence>
<reference evidence="2" key="1">
    <citation type="submission" date="2015-06" db="EMBL/GenBank/DDBJ databases">
        <title>Expansion of signal transduction pathways in fungi by whole-genome duplication.</title>
        <authorList>
            <consortium name="DOE Joint Genome Institute"/>
            <person name="Corrochano L.M."/>
            <person name="Kuo A."/>
            <person name="Marcet-Houben M."/>
            <person name="Polaino S."/>
            <person name="Salamov A."/>
            <person name="Villalobos J.M."/>
            <person name="Alvarez M.I."/>
            <person name="Avalos J."/>
            <person name="Benito E.P."/>
            <person name="Benoit I."/>
            <person name="Burger G."/>
            <person name="Camino L.P."/>
            <person name="Canovas D."/>
            <person name="Cerda-Olmedo E."/>
            <person name="Cheng J.-F."/>
            <person name="Dominguez A."/>
            <person name="Elias M."/>
            <person name="Eslava A.P."/>
            <person name="Glaser F."/>
            <person name="Grimwood J."/>
            <person name="Gutierrez G."/>
            <person name="Heitman J."/>
            <person name="Henrissat B."/>
            <person name="Iturriaga E.A."/>
            <person name="Lang B.F."/>
            <person name="Lavin J.L."/>
            <person name="Lee S."/>
            <person name="Li W."/>
            <person name="Lindquist E."/>
            <person name="Lopez-Garcia S."/>
            <person name="Luque E.M."/>
            <person name="Marcos A.T."/>
            <person name="Martin J."/>
            <person name="McCluskey K."/>
            <person name="Medina H.R."/>
            <person name="Miralles-Duran A."/>
            <person name="Miyazaki A."/>
            <person name="Munoz-Torres E."/>
            <person name="Oguiza J.A."/>
            <person name="Ohm R."/>
            <person name="Olmedo M."/>
            <person name="Orejas M."/>
            <person name="Ortiz-Castellanos L."/>
            <person name="Pisabarro A.G."/>
            <person name="Rodriguez-Romero J."/>
            <person name="Ruiz-Herrera J."/>
            <person name="Ruiz-Vazquez R."/>
            <person name="Sanz C."/>
            <person name="Schackwitz W."/>
            <person name="Schmutz J."/>
            <person name="Shahriari M."/>
            <person name="Shelest E."/>
            <person name="Silva-Franco F."/>
            <person name="Soanes D."/>
            <person name="Syed K."/>
            <person name="Tagua V.G."/>
            <person name="Talbot N.J."/>
            <person name="Thon M."/>
            <person name="De vries R.P."/>
            <person name="Wiebenga A."/>
            <person name="Yadav J.S."/>
            <person name="Braun E.L."/>
            <person name="Baker S."/>
            <person name="Garre V."/>
            <person name="Horwitz B."/>
            <person name="Torres-Martinez S."/>
            <person name="Idnurm A."/>
            <person name="Herrera-Estrella A."/>
            <person name="Gabaldon T."/>
            <person name="Grigoriev I.V."/>
        </authorList>
    </citation>
    <scope>NUCLEOTIDE SEQUENCE [LARGE SCALE GENOMIC DNA]</scope>
    <source>
        <strain evidence="2">NRRL 1555(-)</strain>
    </source>
</reference>
<dbReference type="AlphaFoldDB" id="A0A163ER24"/>
<name>A0A163ER24_PHYB8</name>
<dbReference type="InParanoid" id="A0A163ER24"/>
<evidence type="ECO:0000313" key="1">
    <source>
        <dbReference type="EMBL" id="OAD80970.1"/>
    </source>
</evidence>
<accession>A0A163ER24</accession>
<proteinExistence type="predicted"/>
<gene>
    <name evidence="1" type="ORF">PHYBLDRAFT_157038</name>
</gene>
<dbReference type="GeneID" id="28994458"/>
<dbReference type="EMBL" id="KV440971">
    <property type="protein sequence ID" value="OAD80970.1"/>
    <property type="molecule type" value="Genomic_DNA"/>
</dbReference>
<sequence length="52" mass="5723">MQDKGAKGIQDVGSFFDACCTGQVTTMNVCVHELINETDAGMMHVKRADEWC</sequence>
<protein>
    <submittedName>
        <fullName evidence="1">Uncharacterized protein</fullName>
    </submittedName>
</protein>
<keyword evidence="2" id="KW-1185">Reference proteome</keyword>
<dbReference type="RefSeq" id="XP_018299010.1">
    <property type="nucleotide sequence ID" value="XM_018433552.1"/>
</dbReference>
<dbReference type="VEuPathDB" id="FungiDB:PHYBLDRAFT_157038"/>
<dbReference type="Proteomes" id="UP000077315">
    <property type="component" value="Unassembled WGS sequence"/>
</dbReference>